<dbReference type="EMBL" id="CP046400">
    <property type="protein sequence ID" value="QGY41030.1"/>
    <property type="molecule type" value="Genomic_DNA"/>
</dbReference>
<dbReference type="Gene3D" id="3.40.30.10">
    <property type="entry name" value="Glutaredoxin"/>
    <property type="match status" value="1"/>
</dbReference>
<evidence type="ECO:0000256" key="1">
    <source>
        <dbReference type="ARBA" id="ARBA00004651"/>
    </source>
</evidence>
<dbReference type="Proteomes" id="UP000428328">
    <property type="component" value="Chromosome"/>
</dbReference>
<feature type="transmembrane region" description="Helical" evidence="8">
    <location>
        <begin position="413"/>
        <end position="431"/>
    </location>
</feature>
<evidence type="ECO:0000256" key="2">
    <source>
        <dbReference type="ARBA" id="ARBA00022475"/>
    </source>
</evidence>
<protein>
    <submittedName>
        <fullName evidence="11">Cytochrome C biogenesis protein</fullName>
    </submittedName>
</protein>
<evidence type="ECO:0000313" key="11">
    <source>
        <dbReference type="EMBL" id="QGY41030.1"/>
    </source>
</evidence>
<evidence type="ECO:0000256" key="7">
    <source>
        <dbReference type="ARBA" id="ARBA00023284"/>
    </source>
</evidence>
<feature type="transmembrane region" description="Helical" evidence="8">
    <location>
        <begin position="371"/>
        <end position="392"/>
    </location>
</feature>
<keyword evidence="9" id="KW-0732">Signal</keyword>
<gene>
    <name evidence="11" type="ORF">GM415_13135</name>
</gene>
<dbReference type="PANTHER" id="PTHR32234">
    <property type="entry name" value="THIOL:DISULFIDE INTERCHANGE PROTEIN DSBD"/>
    <property type="match status" value="1"/>
</dbReference>
<dbReference type="Pfam" id="PF13899">
    <property type="entry name" value="Thioredoxin_7"/>
    <property type="match status" value="1"/>
</dbReference>
<dbReference type="KEGG" id="psel:GM415_13135"/>
<keyword evidence="5 8" id="KW-1133">Transmembrane helix</keyword>
<keyword evidence="4" id="KW-0201">Cytochrome c-type biogenesis</keyword>
<dbReference type="Pfam" id="PF02683">
    <property type="entry name" value="DsbD_TM"/>
    <property type="match status" value="1"/>
</dbReference>
<evidence type="ECO:0000256" key="6">
    <source>
        <dbReference type="ARBA" id="ARBA00023136"/>
    </source>
</evidence>
<feature type="transmembrane region" description="Helical" evidence="8">
    <location>
        <begin position="344"/>
        <end position="365"/>
    </location>
</feature>
<evidence type="ECO:0000256" key="8">
    <source>
        <dbReference type="SAM" id="Phobius"/>
    </source>
</evidence>
<dbReference type="GO" id="GO:0005886">
    <property type="term" value="C:plasma membrane"/>
    <property type="evidence" value="ECO:0007669"/>
    <property type="project" value="UniProtKB-SubCell"/>
</dbReference>
<evidence type="ECO:0000256" key="3">
    <source>
        <dbReference type="ARBA" id="ARBA00022692"/>
    </source>
</evidence>
<keyword evidence="3 8" id="KW-0812">Transmembrane</keyword>
<dbReference type="GO" id="GO:0045454">
    <property type="term" value="P:cell redox homeostasis"/>
    <property type="evidence" value="ECO:0007669"/>
    <property type="project" value="TreeGrafter"/>
</dbReference>
<feature type="chain" id="PRO_5026145583" evidence="9">
    <location>
        <begin position="26"/>
        <end position="602"/>
    </location>
</feature>
<evidence type="ECO:0000256" key="5">
    <source>
        <dbReference type="ARBA" id="ARBA00022989"/>
    </source>
</evidence>
<evidence type="ECO:0000256" key="9">
    <source>
        <dbReference type="SAM" id="SignalP"/>
    </source>
</evidence>
<dbReference type="InterPro" id="IPR017937">
    <property type="entry name" value="Thioredoxin_CS"/>
</dbReference>
<reference evidence="11 12" key="1">
    <citation type="submission" date="2019-11" db="EMBL/GenBank/DDBJ databases">
        <authorList>
            <person name="Zheng R.K."/>
            <person name="Sun C.M."/>
        </authorList>
    </citation>
    <scope>NUCLEOTIDE SEQUENCE [LARGE SCALE GENOMIC DNA]</scope>
    <source>
        <strain evidence="11 12">SRB007</strain>
    </source>
</reference>
<dbReference type="GO" id="GO:0015035">
    <property type="term" value="F:protein-disulfide reductase activity"/>
    <property type="evidence" value="ECO:0007669"/>
    <property type="project" value="TreeGrafter"/>
</dbReference>
<feature type="transmembrane region" description="Helical" evidence="8">
    <location>
        <begin position="213"/>
        <end position="246"/>
    </location>
</feature>
<feature type="signal peptide" evidence="9">
    <location>
        <begin position="1"/>
        <end position="25"/>
    </location>
</feature>
<keyword evidence="12" id="KW-1185">Reference proteome</keyword>
<dbReference type="SUPFAM" id="SSF52833">
    <property type="entry name" value="Thioredoxin-like"/>
    <property type="match status" value="1"/>
</dbReference>
<feature type="transmembrane region" description="Helical" evidence="8">
    <location>
        <begin position="267"/>
        <end position="286"/>
    </location>
</feature>
<dbReference type="InterPro" id="IPR003834">
    <property type="entry name" value="Cyt_c_assmbl_TM_dom"/>
</dbReference>
<organism evidence="11 12">
    <name type="scientific">Pseudodesulfovibrio cashew</name>
    <dbReference type="NCBI Taxonomy" id="2678688"/>
    <lineage>
        <taxon>Bacteria</taxon>
        <taxon>Pseudomonadati</taxon>
        <taxon>Thermodesulfobacteriota</taxon>
        <taxon>Desulfovibrionia</taxon>
        <taxon>Desulfovibrionales</taxon>
        <taxon>Desulfovibrionaceae</taxon>
    </lineage>
</organism>
<evidence type="ECO:0000313" key="12">
    <source>
        <dbReference type="Proteomes" id="UP000428328"/>
    </source>
</evidence>
<feature type="domain" description="Thioredoxin" evidence="10">
    <location>
        <begin position="470"/>
        <end position="602"/>
    </location>
</feature>
<feature type="transmembrane region" description="Helical" evidence="8">
    <location>
        <begin position="298"/>
        <end position="323"/>
    </location>
</feature>
<dbReference type="InterPro" id="IPR013766">
    <property type="entry name" value="Thioredoxin_domain"/>
</dbReference>
<comment type="subcellular location">
    <subcellularLocation>
        <location evidence="1">Cell membrane</location>
        <topology evidence="1">Multi-pass membrane protein</topology>
    </subcellularLocation>
</comment>
<dbReference type="PROSITE" id="PS51352">
    <property type="entry name" value="THIOREDOXIN_2"/>
    <property type="match status" value="1"/>
</dbReference>
<evidence type="ECO:0000259" key="10">
    <source>
        <dbReference type="PROSITE" id="PS51352"/>
    </source>
</evidence>
<keyword evidence="6 8" id="KW-0472">Membrane</keyword>
<accession>A0A6I6JIY2</accession>
<sequence>MKLTRQITILFITLILCLAWTPANAQISPSSLPLDMPMHAFRTEAGETVITLSLDMEPDWYAYSNVPGEMGKPTQLTGTTADGKDLTVVYPKGVRKPDTYDPSIMVNKYLSGTKLFIILPKGGTLPASLRLELLLCHPTKCVPVRRDLTFGEGIDTASLPPAEKQEWWPAYQTLASTTSDKASQTEALPPEEETFATWDFSPRYLQPGLEVTGLLSAVLMGLLAGLILNIMPCVLPVVSLKLSALLNSTAMESEEERIQAFREHNTFFALGILTFFLVLAVVLGATGQAWGALFQKQWLVLGVALVIMALSLSLFGLFHLPVIDLKFGNESRNPRVQAFFTGNLTTLLATPCSGPFLGGVLSWALVQGGAVIATVFISIGVGMASPYILLIVNPRLSRFLPKSGPWIEYVEKGIAFFLVGTAFYLAGIALGTGWIRVLAPLWALLLGGWLWLRMRSTGAALKWGIRMLSLLLLAGTIAWTTPQTVEGNNWETFEVAIFKEKLGKEKIFLDFTADWCPTCKALEATVLTPENIRRWKSKYGVTFIRVDLTERSMEGEGVLRALGSMSIPTAALFRPGEVHSPLVLRDLFTESQLESILKSWEK</sequence>
<name>A0A6I6JIY2_9BACT</name>
<dbReference type="PROSITE" id="PS00194">
    <property type="entry name" value="THIOREDOXIN_1"/>
    <property type="match status" value="1"/>
</dbReference>
<keyword evidence="7" id="KW-0676">Redox-active center</keyword>
<dbReference type="GO" id="GO:0017004">
    <property type="term" value="P:cytochrome complex assembly"/>
    <property type="evidence" value="ECO:0007669"/>
    <property type="project" value="UniProtKB-KW"/>
</dbReference>
<dbReference type="AlphaFoldDB" id="A0A6I6JIY2"/>
<dbReference type="InterPro" id="IPR036249">
    <property type="entry name" value="Thioredoxin-like_sf"/>
</dbReference>
<proteinExistence type="predicted"/>
<keyword evidence="2" id="KW-1003">Cell membrane</keyword>
<evidence type="ECO:0000256" key="4">
    <source>
        <dbReference type="ARBA" id="ARBA00022748"/>
    </source>
</evidence>